<dbReference type="AlphaFoldDB" id="A0A1R0KHT7"/>
<dbReference type="OrthoDB" id="5175904at2"/>
<evidence type="ECO:0000313" key="1">
    <source>
        <dbReference type="EMBL" id="OLZ45295.1"/>
    </source>
</evidence>
<organism evidence="1 2">
    <name type="scientific">Amycolatopsis coloradensis</name>
    <dbReference type="NCBI Taxonomy" id="76021"/>
    <lineage>
        <taxon>Bacteria</taxon>
        <taxon>Bacillati</taxon>
        <taxon>Actinomycetota</taxon>
        <taxon>Actinomycetes</taxon>
        <taxon>Pseudonocardiales</taxon>
        <taxon>Pseudonocardiaceae</taxon>
        <taxon>Amycolatopsis</taxon>
    </lineage>
</organism>
<dbReference type="RefSeq" id="WP_076166083.1">
    <property type="nucleotide sequence ID" value="NZ_JBEZVB010000025.1"/>
</dbReference>
<gene>
    <name evidence="1" type="ORF">BS329_33180</name>
</gene>
<keyword evidence="2" id="KW-1185">Reference proteome</keyword>
<sequence length="279" mass="30279">MASDEVRSVPRRPLPLDYSKPNLARMKDALLGGHDYYEVDRRAVADLLALAPDSAAMAKEFRSWANRVVRFLAGARGIDQFLDLGSGLPTAENTHQSAQRYNPDALVVYVDHDPVVQAHGLALLEDHLVHVSGADLTDPEQTLGDPVVTEHLELDRPVAVILNSVLHHIEDLGEARAIVRAYTDAIAPGSYVLITHDFTPGDGAGGALAQKLDDLMAETGHRTVHRGREEIVSLFDGLEILEPGVVHLHEWWPEGPRLAPLTDLNHLSLGGVGVKPSAS</sequence>
<dbReference type="InterPro" id="IPR006764">
    <property type="entry name" value="SAM_dep_MeTrfase_SAV2177_type"/>
</dbReference>
<dbReference type="PIRSF" id="PIRSF017393">
    <property type="entry name" value="MTase_SAV2177"/>
    <property type="match status" value="1"/>
</dbReference>
<dbReference type="EMBL" id="MQUQ01000020">
    <property type="protein sequence ID" value="OLZ45295.1"/>
    <property type="molecule type" value="Genomic_DNA"/>
</dbReference>
<dbReference type="Gene3D" id="3.40.50.150">
    <property type="entry name" value="Vaccinia Virus protein VP39"/>
    <property type="match status" value="1"/>
</dbReference>
<dbReference type="Pfam" id="PF04672">
    <property type="entry name" value="Methyltransf_19"/>
    <property type="match status" value="1"/>
</dbReference>
<proteinExistence type="predicted"/>
<reference evidence="1 2" key="1">
    <citation type="submission" date="2016-01" db="EMBL/GenBank/DDBJ databases">
        <title>Amycolatopsis coloradensis genome sequencing and assembly.</title>
        <authorList>
            <person name="Mayilraj S."/>
        </authorList>
    </citation>
    <scope>NUCLEOTIDE SEQUENCE [LARGE SCALE GENOMIC DNA]</scope>
    <source>
        <strain evidence="1 2">DSM 44225</strain>
    </source>
</reference>
<name>A0A1R0KHT7_9PSEU</name>
<dbReference type="InterPro" id="IPR029063">
    <property type="entry name" value="SAM-dependent_MTases_sf"/>
</dbReference>
<dbReference type="STRING" id="76021.BS329_33180"/>
<dbReference type="Proteomes" id="UP000187486">
    <property type="component" value="Unassembled WGS sequence"/>
</dbReference>
<accession>A0A1R0KHT7</accession>
<protein>
    <recommendedName>
        <fullName evidence="3">SAM-dependent methyltransferase</fullName>
    </recommendedName>
</protein>
<evidence type="ECO:0000313" key="2">
    <source>
        <dbReference type="Proteomes" id="UP000187486"/>
    </source>
</evidence>
<dbReference type="SUPFAM" id="SSF53335">
    <property type="entry name" value="S-adenosyl-L-methionine-dependent methyltransferases"/>
    <property type="match status" value="1"/>
</dbReference>
<comment type="caution">
    <text evidence="1">The sequence shown here is derived from an EMBL/GenBank/DDBJ whole genome shotgun (WGS) entry which is preliminary data.</text>
</comment>
<evidence type="ECO:0008006" key="3">
    <source>
        <dbReference type="Google" id="ProtNLM"/>
    </source>
</evidence>